<proteinExistence type="predicted"/>
<dbReference type="AlphaFoldDB" id="A0A3N3E6L2"/>
<gene>
    <name evidence="1" type="ORF">EGH82_02135</name>
</gene>
<reference evidence="1 2" key="1">
    <citation type="submission" date="2018-11" db="EMBL/GenBank/DDBJ databases">
        <title>Vibrio ponticus strain CAIM 1751 pathogenic for the snapper Lutjanus guttatus.</title>
        <authorList>
            <person name="Soto-Rodriguez S."/>
            <person name="Lozano-Olvera R."/>
            <person name="Gomez-Gil B."/>
        </authorList>
    </citation>
    <scope>NUCLEOTIDE SEQUENCE [LARGE SCALE GENOMIC DNA]</scope>
    <source>
        <strain evidence="1 2">CAIM 1751</strain>
    </source>
</reference>
<evidence type="ECO:0000313" key="2">
    <source>
        <dbReference type="Proteomes" id="UP000278792"/>
    </source>
</evidence>
<dbReference type="EMBL" id="RKIK01000003">
    <property type="protein sequence ID" value="ROV62178.1"/>
    <property type="molecule type" value="Genomic_DNA"/>
</dbReference>
<evidence type="ECO:0000313" key="1">
    <source>
        <dbReference type="EMBL" id="ROV62178.1"/>
    </source>
</evidence>
<comment type="caution">
    <text evidence="1">The sequence shown here is derived from an EMBL/GenBank/DDBJ whole genome shotgun (WGS) entry which is preliminary data.</text>
</comment>
<dbReference type="Proteomes" id="UP000278792">
    <property type="component" value="Unassembled WGS sequence"/>
</dbReference>
<protein>
    <submittedName>
        <fullName evidence="1">DUF3726 domain-containing protein</fullName>
    </submittedName>
</protein>
<dbReference type="InterPro" id="IPR022201">
    <property type="entry name" value="DUF3726"/>
</dbReference>
<name>A0A3N3E6L2_9VIBR</name>
<dbReference type="Pfam" id="PF12525">
    <property type="entry name" value="DUF3726"/>
    <property type="match status" value="1"/>
</dbReference>
<dbReference type="RefSeq" id="WP_123780290.1">
    <property type="nucleotide sequence ID" value="NZ_RKIK01000003.1"/>
</dbReference>
<accession>A0A3N3E6L2</accession>
<organism evidence="1 2">
    <name type="scientific">Vibrio ponticus</name>
    <dbReference type="NCBI Taxonomy" id="265668"/>
    <lineage>
        <taxon>Bacteria</taxon>
        <taxon>Pseudomonadati</taxon>
        <taxon>Pseudomonadota</taxon>
        <taxon>Gammaproteobacteria</taxon>
        <taxon>Vibrionales</taxon>
        <taxon>Vibrionaceae</taxon>
        <taxon>Vibrio</taxon>
    </lineage>
</organism>
<sequence>MIVSHNELVAAVNKAFLGMRRHCGEADVIANMVADLQMVGLHGVRHFNNASLFLNLDSDCAVNITSNTDSHIEVELHNGSIACHLPAVLDFALEKMVSSKSVTITLKQCHNRWLAFSELVRLSAKGIACRAQWVNGTSPKRTLYVLNRGRIAPEVFFSDQIEDNSTDYHSMTIELAVTDFDIEASSQGYAIHIDGDELNRAQTTSWEEGIFIQDAEWEALKQTATVFLVENSERSVQGAGELV</sequence>